<feature type="compositionally biased region" description="Polar residues" evidence="1">
    <location>
        <begin position="76"/>
        <end position="87"/>
    </location>
</feature>
<proteinExistence type="predicted"/>
<evidence type="ECO:0000313" key="2">
    <source>
        <dbReference type="EMBL" id="KAK3752472.1"/>
    </source>
</evidence>
<feature type="compositionally biased region" description="Basic and acidic residues" evidence="1">
    <location>
        <begin position="100"/>
        <end position="112"/>
    </location>
</feature>
<name>A0AAE0YNV7_9GAST</name>
<dbReference type="EMBL" id="JAWDGP010005762">
    <property type="protein sequence ID" value="KAK3752472.1"/>
    <property type="molecule type" value="Genomic_DNA"/>
</dbReference>
<dbReference type="Proteomes" id="UP001283361">
    <property type="component" value="Unassembled WGS sequence"/>
</dbReference>
<protein>
    <submittedName>
        <fullName evidence="2">Uncharacterized protein</fullName>
    </submittedName>
</protein>
<gene>
    <name evidence="2" type="ORF">RRG08_032763</name>
</gene>
<organism evidence="2 3">
    <name type="scientific">Elysia crispata</name>
    <name type="common">lettuce slug</name>
    <dbReference type="NCBI Taxonomy" id="231223"/>
    <lineage>
        <taxon>Eukaryota</taxon>
        <taxon>Metazoa</taxon>
        <taxon>Spiralia</taxon>
        <taxon>Lophotrochozoa</taxon>
        <taxon>Mollusca</taxon>
        <taxon>Gastropoda</taxon>
        <taxon>Heterobranchia</taxon>
        <taxon>Euthyneura</taxon>
        <taxon>Panpulmonata</taxon>
        <taxon>Sacoglossa</taxon>
        <taxon>Placobranchoidea</taxon>
        <taxon>Plakobranchidae</taxon>
        <taxon>Elysia</taxon>
    </lineage>
</organism>
<reference evidence="2" key="1">
    <citation type="journal article" date="2023" name="G3 (Bethesda)">
        <title>A reference genome for the long-term kleptoplast-retaining sea slug Elysia crispata morphotype clarki.</title>
        <authorList>
            <person name="Eastman K.E."/>
            <person name="Pendleton A.L."/>
            <person name="Shaikh M.A."/>
            <person name="Suttiyut T."/>
            <person name="Ogas R."/>
            <person name="Tomko P."/>
            <person name="Gavelis G."/>
            <person name="Widhalm J.R."/>
            <person name="Wisecaver J.H."/>
        </authorList>
    </citation>
    <scope>NUCLEOTIDE SEQUENCE</scope>
    <source>
        <strain evidence="2">ECLA1</strain>
    </source>
</reference>
<feature type="compositionally biased region" description="Basic and acidic residues" evidence="1">
    <location>
        <begin position="58"/>
        <end position="67"/>
    </location>
</feature>
<evidence type="ECO:0000313" key="3">
    <source>
        <dbReference type="Proteomes" id="UP001283361"/>
    </source>
</evidence>
<sequence length="217" mass="23337">MNAYQAKVKNQYENIKSLPSQFPGMTIKLGFGVNVVTLVNYYVIECGVRVATHISRGGHGERCHHWSDGQIPPMFPSSQGSSVTGQDVSCDHPSLISRGKRFECRSGGDPRRQPSVQTGACDERLVSRGPLDGDSTSVGAAHAPAVSWTGGSGNECEGDGQKIRVVGKEMNCWSSFRLLEPVVLSSGQEQKNGASEVTIVTSSLGIFASMDFTMLQR</sequence>
<accession>A0AAE0YNV7</accession>
<feature type="region of interest" description="Disordered" evidence="1">
    <location>
        <begin position="58"/>
        <end position="139"/>
    </location>
</feature>
<comment type="caution">
    <text evidence="2">The sequence shown here is derived from an EMBL/GenBank/DDBJ whole genome shotgun (WGS) entry which is preliminary data.</text>
</comment>
<keyword evidence="3" id="KW-1185">Reference proteome</keyword>
<dbReference type="AlphaFoldDB" id="A0AAE0YNV7"/>
<evidence type="ECO:0000256" key="1">
    <source>
        <dbReference type="SAM" id="MobiDB-lite"/>
    </source>
</evidence>